<reference evidence="2 3" key="1">
    <citation type="submission" date="2016-10" db="EMBL/GenBank/DDBJ databases">
        <authorList>
            <person name="de Groot N.N."/>
        </authorList>
    </citation>
    <scope>NUCLEOTIDE SEQUENCE [LARGE SCALE GENOMIC DNA]</scope>
    <source>
        <strain evidence="2 3">CGMCC 1.5058</strain>
    </source>
</reference>
<sequence>MNKTTLDKMAFFFLGLNSRFNENREIFIEIDVRFKAGLKSFKGIGLLNEEDTLSYNYNGVTRLLSFSDVLEDIKKESVHYDSLVLTYKERGTKLIIEASTKGVSMNSEALKYETSKEEKETSTLLTRDYLIKSKEAAPLLKAIGIMSKDGKVKNDKIRKYNQIDHYVELLSKNFETLKKQETIHIMDVGCGKSYLSFVLNYYLTEVLRMKCHFIGIDISEEVIETSRKIQKELGYRNMEFHAMDVKDFKDSRKIDVVLSLHACDTATDMALSYGVYQEADFIVAVPCCHKEMLKTYSYEPFEGIMKHGILKARLADTLTDGLRGLLLESHGYEVSIVEYISPLETPKNLMIRAMKKGNRNEKAEKEAAALIKALQIYPAFNYYLDQYTYGTGEGFGDFT</sequence>
<dbReference type="CDD" id="cd02440">
    <property type="entry name" value="AdoMet_MTases"/>
    <property type="match status" value="1"/>
</dbReference>
<evidence type="ECO:0000259" key="1">
    <source>
        <dbReference type="Pfam" id="PF13679"/>
    </source>
</evidence>
<dbReference type="Gene3D" id="3.40.50.150">
    <property type="entry name" value="Vaccinia Virus protein VP39"/>
    <property type="match status" value="1"/>
</dbReference>
<dbReference type="GO" id="GO:0032259">
    <property type="term" value="P:methylation"/>
    <property type="evidence" value="ECO:0007669"/>
    <property type="project" value="UniProtKB-KW"/>
</dbReference>
<dbReference type="InterPro" id="IPR029063">
    <property type="entry name" value="SAM-dependent_MTases_sf"/>
</dbReference>
<dbReference type="EMBL" id="FNDZ01000010">
    <property type="protein sequence ID" value="SDJ23993.1"/>
    <property type="molecule type" value="Genomic_DNA"/>
</dbReference>
<gene>
    <name evidence="2" type="ORF">SAMN05421804_11055</name>
</gene>
<dbReference type="RefSeq" id="WP_031577394.1">
    <property type="nucleotide sequence ID" value="NZ_FNDZ01000010.1"/>
</dbReference>
<organism evidence="2 3">
    <name type="scientific">Proteiniclasticum ruminis</name>
    <dbReference type="NCBI Taxonomy" id="398199"/>
    <lineage>
        <taxon>Bacteria</taxon>
        <taxon>Bacillati</taxon>
        <taxon>Bacillota</taxon>
        <taxon>Clostridia</taxon>
        <taxon>Eubacteriales</taxon>
        <taxon>Clostridiaceae</taxon>
        <taxon>Proteiniclasticum</taxon>
    </lineage>
</organism>
<protein>
    <submittedName>
        <fullName evidence="2">Methyltransferase domain-containing protein</fullName>
    </submittedName>
</protein>
<dbReference type="GO" id="GO:0005737">
    <property type="term" value="C:cytoplasm"/>
    <property type="evidence" value="ECO:0007669"/>
    <property type="project" value="TreeGrafter"/>
</dbReference>
<dbReference type="InterPro" id="IPR025714">
    <property type="entry name" value="Methyltranfer_dom"/>
</dbReference>
<feature type="domain" description="Methyltransferase" evidence="1">
    <location>
        <begin position="158"/>
        <end position="293"/>
    </location>
</feature>
<name>A0A1G8S454_9CLOT</name>
<dbReference type="PANTHER" id="PTHR13369">
    <property type="match status" value="1"/>
</dbReference>
<dbReference type="PANTHER" id="PTHR13369:SF3">
    <property type="entry name" value="METHYLTRANSFERASE DOMAIN-CONTAINING PROTEIN"/>
    <property type="match status" value="1"/>
</dbReference>
<dbReference type="Pfam" id="PF13679">
    <property type="entry name" value="Methyltransf_32"/>
    <property type="match status" value="1"/>
</dbReference>
<dbReference type="GO" id="GO:0008168">
    <property type="term" value="F:methyltransferase activity"/>
    <property type="evidence" value="ECO:0007669"/>
    <property type="project" value="UniProtKB-KW"/>
</dbReference>
<accession>A0A1G8S454</accession>
<keyword evidence="2" id="KW-0808">Transferase</keyword>
<dbReference type="Proteomes" id="UP000183255">
    <property type="component" value="Unassembled WGS sequence"/>
</dbReference>
<proteinExistence type="predicted"/>
<evidence type="ECO:0000313" key="2">
    <source>
        <dbReference type="EMBL" id="SDJ23993.1"/>
    </source>
</evidence>
<dbReference type="SUPFAM" id="SSF53335">
    <property type="entry name" value="S-adenosyl-L-methionine-dependent methyltransferases"/>
    <property type="match status" value="1"/>
</dbReference>
<evidence type="ECO:0000313" key="3">
    <source>
        <dbReference type="Proteomes" id="UP000183255"/>
    </source>
</evidence>
<keyword evidence="2" id="KW-0489">Methyltransferase</keyword>
<dbReference type="AlphaFoldDB" id="A0A1G8S454"/>